<evidence type="ECO:0000256" key="1">
    <source>
        <dbReference type="ARBA" id="ARBA00001974"/>
    </source>
</evidence>
<evidence type="ECO:0000256" key="2">
    <source>
        <dbReference type="ARBA" id="ARBA00006730"/>
    </source>
</evidence>
<comment type="cofactor">
    <cofactor evidence="1 6">
        <name>FAD</name>
        <dbReference type="ChEBI" id="CHEBI:57692"/>
    </cofactor>
</comment>
<organism evidence="9 10">
    <name type="scientific">Diatrype stigma</name>
    <dbReference type="NCBI Taxonomy" id="117547"/>
    <lineage>
        <taxon>Eukaryota</taxon>
        <taxon>Fungi</taxon>
        <taxon>Dikarya</taxon>
        <taxon>Ascomycota</taxon>
        <taxon>Pezizomycotina</taxon>
        <taxon>Sordariomycetes</taxon>
        <taxon>Xylariomycetidae</taxon>
        <taxon>Xylariales</taxon>
        <taxon>Diatrypaceae</taxon>
        <taxon>Diatrype</taxon>
    </lineage>
</organism>
<evidence type="ECO:0000313" key="10">
    <source>
        <dbReference type="Proteomes" id="UP001320420"/>
    </source>
</evidence>
<feature type="compositionally biased region" description="Basic and acidic residues" evidence="7">
    <location>
        <begin position="403"/>
        <end position="417"/>
    </location>
</feature>
<dbReference type="GO" id="GO:0019478">
    <property type="term" value="P:D-amino acid catabolic process"/>
    <property type="evidence" value="ECO:0007669"/>
    <property type="project" value="TreeGrafter"/>
</dbReference>
<evidence type="ECO:0000259" key="8">
    <source>
        <dbReference type="Pfam" id="PF01266"/>
    </source>
</evidence>
<dbReference type="Pfam" id="PF01266">
    <property type="entry name" value="DAO"/>
    <property type="match status" value="1"/>
</dbReference>
<keyword evidence="5" id="KW-0560">Oxidoreductase</keyword>
<evidence type="ECO:0000256" key="7">
    <source>
        <dbReference type="SAM" id="MobiDB-lite"/>
    </source>
</evidence>
<dbReference type="Gene3D" id="3.30.9.10">
    <property type="entry name" value="D-Amino Acid Oxidase, subunit A, domain 2"/>
    <property type="match status" value="1"/>
</dbReference>
<dbReference type="Proteomes" id="UP001320420">
    <property type="component" value="Unassembled WGS sequence"/>
</dbReference>
<evidence type="ECO:0000256" key="6">
    <source>
        <dbReference type="PIRSR" id="PIRSR000189-1"/>
    </source>
</evidence>
<dbReference type="SUPFAM" id="SSF51971">
    <property type="entry name" value="Nucleotide-binding domain"/>
    <property type="match status" value="1"/>
</dbReference>
<keyword evidence="3" id="KW-0285">Flavoprotein</keyword>
<dbReference type="InterPro" id="IPR023209">
    <property type="entry name" value="DAO"/>
</dbReference>
<evidence type="ECO:0000313" key="9">
    <source>
        <dbReference type="EMBL" id="KAK7753837.1"/>
    </source>
</evidence>
<feature type="domain" description="FAD dependent oxidoreductase" evidence="8">
    <location>
        <begin position="26"/>
        <end position="383"/>
    </location>
</feature>
<name>A0AAN9UV39_9PEZI</name>
<dbReference type="GO" id="GO:0003884">
    <property type="term" value="F:D-amino-acid oxidase activity"/>
    <property type="evidence" value="ECO:0007669"/>
    <property type="project" value="InterPro"/>
</dbReference>
<gene>
    <name evidence="9" type="ORF">SLS62_004203</name>
</gene>
<dbReference type="PANTHER" id="PTHR11530:SF25">
    <property type="entry name" value="FAD DEPENDENT OXIDOREDUCTASE DOMAIN-CONTAINING PROTEIN"/>
    <property type="match status" value="1"/>
</dbReference>
<evidence type="ECO:0000256" key="4">
    <source>
        <dbReference type="ARBA" id="ARBA00022827"/>
    </source>
</evidence>
<dbReference type="EMBL" id="JAKJXP020000025">
    <property type="protein sequence ID" value="KAK7753837.1"/>
    <property type="molecule type" value="Genomic_DNA"/>
</dbReference>
<feature type="binding site" evidence="6">
    <location>
        <position position="229"/>
    </location>
    <ligand>
        <name>FAD</name>
        <dbReference type="ChEBI" id="CHEBI:57692"/>
    </ligand>
</feature>
<dbReference type="PIRSF" id="PIRSF000189">
    <property type="entry name" value="D-aa_oxidase"/>
    <property type="match status" value="1"/>
</dbReference>
<keyword evidence="10" id="KW-1185">Reference proteome</keyword>
<evidence type="ECO:0000256" key="5">
    <source>
        <dbReference type="ARBA" id="ARBA00023002"/>
    </source>
</evidence>
<proteinExistence type="inferred from homology"/>
<dbReference type="AlphaFoldDB" id="A0AAN9UV39"/>
<accession>A0AAN9UV39</accession>
<sequence length="417" mass="45916">MSLTLWKDISPLGQRLREPTSRSPHILVIGGGVTGLISSWVLLDRGYHVTILSNAWASDEQRLTSQIAGALWEFPPAVCGQHTDAISLAHSKRWCMTAYHIWDGIAAIPALSDASGVRMMPSDFFFPETVENDPAQRSKMTEIMASGVRGFYRGSDLIDERGIDPEYGAVDAYELMAPIIDTDKSMHWLMDLVESKGAKFVTETITRDLVDIEDSLRARFDADVIVNCTGLQGEVLAGDDTVYPIRGGLIRVINDGTDFPKVDAALTITADAAGSANEIVFLVPRNDNILLIGGIAEPNEWDLNLTLESPIISRMRERCEKFLPGLKDARVDPDYPFAQGLRPFRGKNVRVERELRRTGSRIVHSYGQGGAGWSLSFGCAQDVSMLVDEALSGAPARPMGDIMTHDLKAGKSERRRR</sequence>
<dbReference type="GO" id="GO:0071949">
    <property type="term" value="F:FAD binding"/>
    <property type="evidence" value="ECO:0007669"/>
    <property type="project" value="InterPro"/>
</dbReference>
<comment type="similarity">
    <text evidence="2">Belongs to the DAMOX/DASOX family.</text>
</comment>
<keyword evidence="4 6" id="KW-0274">FAD</keyword>
<feature type="binding site" evidence="6">
    <location>
        <position position="370"/>
    </location>
    <ligand>
        <name>D-dopa</name>
        <dbReference type="ChEBI" id="CHEBI:149689"/>
    </ligand>
</feature>
<feature type="binding site" evidence="6">
    <location>
        <position position="342"/>
    </location>
    <ligand>
        <name>D-dopa</name>
        <dbReference type="ChEBI" id="CHEBI:149689"/>
    </ligand>
</feature>
<comment type="caution">
    <text evidence="9">The sequence shown here is derived from an EMBL/GenBank/DDBJ whole genome shotgun (WGS) entry which is preliminary data.</text>
</comment>
<dbReference type="Gene3D" id="3.40.50.720">
    <property type="entry name" value="NAD(P)-binding Rossmann-like Domain"/>
    <property type="match status" value="1"/>
</dbReference>
<feature type="binding site" evidence="6">
    <location>
        <begin position="64"/>
        <end position="65"/>
    </location>
    <ligand>
        <name>FAD</name>
        <dbReference type="ChEBI" id="CHEBI:57692"/>
    </ligand>
</feature>
<dbReference type="SUPFAM" id="SSF54373">
    <property type="entry name" value="FAD-linked reductases, C-terminal domain"/>
    <property type="match status" value="1"/>
</dbReference>
<dbReference type="GO" id="GO:0005737">
    <property type="term" value="C:cytoplasm"/>
    <property type="evidence" value="ECO:0007669"/>
    <property type="project" value="TreeGrafter"/>
</dbReference>
<dbReference type="InterPro" id="IPR006076">
    <property type="entry name" value="FAD-dep_OxRdtase"/>
</dbReference>
<feature type="region of interest" description="Disordered" evidence="7">
    <location>
        <begin position="397"/>
        <end position="417"/>
    </location>
</feature>
<evidence type="ECO:0000256" key="3">
    <source>
        <dbReference type="ARBA" id="ARBA00022630"/>
    </source>
</evidence>
<dbReference type="PANTHER" id="PTHR11530">
    <property type="entry name" value="D-AMINO ACID OXIDASE"/>
    <property type="match status" value="1"/>
</dbReference>
<protein>
    <recommendedName>
        <fullName evidence="8">FAD dependent oxidoreductase domain-containing protein</fullName>
    </recommendedName>
</protein>
<reference evidence="9 10" key="1">
    <citation type="submission" date="2024-02" db="EMBL/GenBank/DDBJ databases">
        <title>De novo assembly and annotation of 12 fungi associated with fruit tree decline syndrome in Ontario, Canada.</title>
        <authorList>
            <person name="Sulman M."/>
            <person name="Ellouze W."/>
            <person name="Ilyukhin E."/>
        </authorList>
    </citation>
    <scope>NUCLEOTIDE SEQUENCE [LARGE SCALE GENOMIC DNA]</scope>
    <source>
        <strain evidence="9 10">M11/M66-122</strain>
    </source>
</reference>